<name>A0A563VQC8_9CYAN</name>
<reference evidence="1 2" key="1">
    <citation type="submission" date="2019-01" db="EMBL/GenBank/DDBJ databases">
        <authorList>
            <person name="Brito A."/>
        </authorList>
    </citation>
    <scope>NUCLEOTIDE SEQUENCE [LARGE SCALE GENOMIC DNA]</scope>
    <source>
        <strain evidence="1">1</strain>
    </source>
</reference>
<accession>A0A563VQC8</accession>
<gene>
    <name evidence="1" type="ORF">H1P_210014</name>
</gene>
<keyword evidence="2" id="KW-1185">Reference proteome</keyword>
<dbReference type="EMBL" id="CAACVJ010000124">
    <property type="protein sequence ID" value="VEP13633.1"/>
    <property type="molecule type" value="Genomic_DNA"/>
</dbReference>
<dbReference type="AlphaFoldDB" id="A0A563VQC8"/>
<sequence>MIFIQGWKKLTATVPFIITITSLILGSKTSLSTVSSTSITREECEADSSFVFIPPGEFILFSDRQ</sequence>
<proteinExistence type="predicted"/>
<evidence type="ECO:0000313" key="2">
    <source>
        <dbReference type="Proteomes" id="UP000320055"/>
    </source>
</evidence>
<dbReference type="Proteomes" id="UP000320055">
    <property type="component" value="Unassembled WGS sequence"/>
</dbReference>
<organism evidence="1 2">
    <name type="scientific">Hyella patelloides LEGE 07179</name>
    <dbReference type="NCBI Taxonomy" id="945734"/>
    <lineage>
        <taxon>Bacteria</taxon>
        <taxon>Bacillati</taxon>
        <taxon>Cyanobacteriota</taxon>
        <taxon>Cyanophyceae</taxon>
        <taxon>Pleurocapsales</taxon>
        <taxon>Hyellaceae</taxon>
        <taxon>Hyella</taxon>
    </lineage>
</organism>
<dbReference type="RefSeq" id="WP_246141466.1">
    <property type="nucleotide sequence ID" value="NZ_LR213782.1"/>
</dbReference>
<protein>
    <submittedName>
        <fullName evidence="1">Uncharacterized protein</fullName>
    </submittedName>
</protein>
<evidence type="ECO:0000313" key="1">
    <source>
        <dbReference type="EMBL" id="VEP13633.1"/>
    </source>
</evidence>